<sequence>MSYEGAKLMLFLGDELLVIRRDHTPGIPWPGYLDFPGGGKEGDEAPEDCALRETREEVGLSVTADMLQWKQMHGTSWFFAARLPADRAHDIVFGDEGYGWMTITPAEYVARDDAIPHFKMMLEAYIAFAEARRRADH</sequence>
<accession>A0A8J2ZLT4</accession>
<organism evidence="4 5">
    <name type="scientific">Salipiger pallidus</name>
    <dbReference type="NCBI Taxonomy" id="1775170"/>
    <lineage>
        <taxon>Bacteria</taxon>
        <taxon>Pseudomonadati</taxon>
        <taxon>Pseudomonadota</taxon>
        <taxon>Alphaproteobacteria</taxon>
        <taxon>Rhodobacterales</taxon>
        <taxon>Roseobacteraceae</taxon>
        <taxon>Salipiger</taxon>
    </lineage>
</organism>
<evidence type="ECO:0000256" key="1">
    <source>
        <dbReference type="ARBA" id="ARBA00001946"/>
    </source>
</evidence>
<dbReference type="SUPFAM" id="SSF55811">
    <property type="entry name" value="Nudix"/>
    <property type="match status" value="1"/>
</dbReference>
<feature type="domain" description="Nudix hydrolase" evidence="3">
    <location>
        <begin position="1"/>
        <end position="126"/>
    </location>
</feature>
<keyword evidence="5" id="KW-1185">Reference proteome</keyword>
<dbReference type="Gene3D" id="3.90.79.10">
    <property type="entry name" value="Nucleoside Triphosphate Pyrophosphohydrolase"/>
    <property type="match status" value="1"/>
</dbReference>
<dbReference type="RefSeq" id="WP_188791260.1">
    <property type="nucleotide sequence ID" value="NZ_BMJV01000006.1"/>
</dbReference>
<name>A0A8J2ZLT4_9RHOB</name>
<dbReference type="InterPro" id="IPR015797">
    <property type="entry name" value="NUDIX_hydrolase-like_dom_sf"/>
</dbReference>
<comment type="cofactor">
    <cofactor evidence="1">
        <name>Mg(2+)</name>
        <dbReference type="ChEBI" id="CHEBI:18420"/>
    </cofactor>
</comment>
<dbReference type="AlphaFoldDB" id="A0A8J2ZLT4"/>
<reference evidence="4" key="2">
    <citation type="submission" date="2020-09" db="EMBL/GenBank/DDBJ databases">
        <authorList>
            <person name="Sun Q."/>
            <person name="Zhou Y."/>
        </authorList>
    </citation>
    <scope>NUCLEOTIDE SEQUENCE</scope>
    <source>
        <strain evidence="4">CGMCC 1.15762</strain>
    </source>
</reference>
<reference evidence="4" key="1">
    <citation type="journal article" date="2014" name="Int. J. Syst. Evol. Microbiol.">
        <title>Complete genome sequence of Corynebacterium casei LMG S-19264T (=DSM 44701T), isolated from a smear-ripened cheese.</title>
        <authorList>
            <consortium name="US DOE Joint Genome Institute (JGI-PGF)"/>
            <person name="Walter F."/>
            <person name="Albersmeier A."/>
            <person name="Kalinowski J."/>
            <person name="Ruckert C."/>
        </authorList>
    </citation>
    <scope>NUCLEOTIDE SEQUENCE</scope>
    <source>
        <strain evidence="4">CGMCC 1.15762</strain>
    </source>
</reference>
<gene>
    <name evidence="4" type="ORF">GCM10011415_32350</name>
</gene>
<dbReference type="Pfam" id="PF00293">
    <property type="entry name" value="NUDIX"/>
    <property type="match status" value="1"/>
</dbReference>
<evidence type="ECO:0000256" key="2">
    <source>
        <dbReference type="ARBA" id="ARBA00022801"/>
    </source>
</evidence>
<dbReference type="CDD" id="cd04682">
    <property type="entry name" value="NUDIX_Hydrolase"/>
    <property type="match status" value="1"/>
</dbReference>
<protein>
    <submittedName>
        <fullName evidence="4">NUDIX domain-containing protein</fullName>
    </submittedName>
</protein>
<evidence type="ECO:0000313" key="4">
    <source>
        <dbReference type="EMBL" id="GGG80493.1"/>
    </source>
</evidence>
<dbReference type="PROSITE" id="PS00893">
    <property type="entry name" value="NUDIX_BOX"/>
    <property type="match status" value="1"/>
</dbReference>
<dbReference type="Proteomes" id="UP000617145">
    <property type="component" value="Unassembled WGS sequence"/>
</dbReference>
<evidence type="ECO:0000313" key="5">
    <source>
        <dbReference type="Proteomes" id="UP000617145"/>
    </source>
</evidence>
<dbReference type="PROSITE" id="PS51462">
    <property type="entry name" value="NUDIX"/>
    <property type="match status" value="1"/>
</dbReference>
<keyword evidence="2" id="KW-0378">Hydrolase</keyword>
<comment type="caution">
    <text evidence="4">The sequence shown here is derived from an EMBL/GenBank/DDBJ whole genome shotgun (WGS) entry which is preliminary data.</text>
</comment>
<proteinExistence type="predicted"/>
<dbReference type="InterPro" id="IPR000086">
    <property type="entry name" value="NUDIX_hydrolase_dom"/>
</dbReference>
<evidence type="ECO:0000259" key="3">
    <source>
        <dbReference type="PROSITE" id="PS51462"/>
    </source>
</evidence>
<dbReference type="GO" id="GO:0016787">
    <property type="term" value="F:hydrolase activity"/>
    <property type="evidence" value="ECO:0007669"/>
    <property type="project" value="UniProtKB-KW"/>
</dbReference>
<dbReference type="EMBL" id="BMJV01000006">
    <property type="protein sequence ID" value="GGG80493.1"/>
    <property type="molecule type" value="Genomic_DNA"/>
</dbReference>
<dbReference type="InterPro" id="IPR020084">
    <property type="entry name" value="NUDIX_hydrolase_CS"/>
</dbReference>